<dbReference type="Gene3D" id="1.20.1440.340">
    <property type="match status" value="1"/>
</dbReference>
<dbReference type="SUPFAM" id="SSF55060">
    <property type="entry name" value="GHMP Kinase, C-terminal domain"/>
    <property type="match status" value="1"/>
</dbReference>
<dbReference type="InterPro" id="IPR013750">
    <property type="entry name" value="GHMP_kinase_C_dom"/>
</dbReference>
<dbReference type="NCBIfam" id="TIGR00131">
    <property type="entry name" value="gal_kin"/>
    <property type="match status" value="1"/>
</dbReference>
<dbReference type="GO" id="GO:0006012">
    <property type="term" value="P:galactose metabolic process"/>
    <property type="evidence" value="ECO:0000318"/>
    <property type="project" value="GO_Central"/>
</dbReference>
<proteinExistence type="inferred from homology"/>
<dbReference type="Gene3D" id="3.30.230.10">
    <property type="match status" value="1"/>
</dbReference>
<dbReference type="PROSITE" id="PS00627">
    <property type="entry name" value="GHMP_KINASES_ATP"/>
    <property type="match status" value="1"/>
</dbReference>
<keyword evidence="3" id="KW-0547">Nucleotide-binding</keyword>
<organism evidence="9 10">
    <name type="scientific">Zostera marina</name>
    <name type="common">Eelgrass</name>
    <dbReference type="NCBI Taxonomy" id="29655"/>
    <lineage>
        <taxon>Eukaryota</taxon>
        <taxon>Viridiplantae</taxon>
        <taxon>Streptophyta</taxon>
        <taxon>Embryophyta</taxon>
        <taxon>Tracheophyta</taxon>
        <taxon>Spermatophyta</taxon>
        <taxon>Magnoliopsida</taxon>
        <taxon>Liliopsida</taxon>
        <taxon>Zosteraceae</taxon>
        <taxon>Zostera</taxon>
    </lineage>
</organism>
<evidence type="ECO:0000256" key="1">
    <source>
        <dbReference type="ARBA" id="ARBA00006566"/>
    </source>
</evidence>
<dbReference type="GO" id="GO:0005829">
    <property type="term" value="C:cytosol"/>
    <property type="evidence" value="ECO:0000318"/>
    <property type="project" value="GO_Central"/>
</dbReference>
<name>A0A0K9Q1U3_ZOSMR</name>
<dbReference type="AlphaFoldDB" id="A0A0K9Q1U3"/>
<evidence type="ECO:0000256" key="4">
    <source>
        <dbReference type="ARBA" id="ARBA00022777"/>
    </source>
</evidence>
<dbReference type="InterPro" id="IPR006206">
    <property type="entry name" value="Mevalonate/galactokinase"/>
</dbReference>
<dbReference type="GO" id="GO:0004335">
    <property type="term" value="F:galactokinase activity"/>
    <property type="evidence" value="ECO:0000318"/>
    <property type="project" value="GO_Central"/>
</dbReference>
<feature type="domain" description="Galactokinase N-terminal" evidence="8">
    <location>
        <begin position="36"/>
        <end position="84"/>
    </location>
</feature>
<accession>A0A0K9Q1U3</accession>
<dbReference type="InterPro" id="IPR006203">
    <property type="entry name" value="GHMP_knse_ATP-bd_CS"/>
</dbReference>
<evidence type="ECO:0000256" key="2">
    <source>
        <dbReference type="ARBA" id="ARBA00022679"/>
    </source>
</evidence>
<feature type="domain" description="GHMP kinase N-terminal" evidence="6">
    <location>
        <begin position="145"/>
        <end position="218"/>
    </location>
</feature>
<dbReference type="InterPro" id="IPR000705">
    <property type="entry name" value="Galactokinase"/>
</dbReference>
<dbReference type="Proteomes" id="UP000036987">
    <property type="component" value="Unassembled WGS sequence"/>
</dbReference>
<evidence type="ECO:0000259" key="8">
    <source>
        <dbReference type="Pfam" id="PF10509"/>
    </source>
</evidence>
<dbReference type="PANTHER" id="PTHR10457:SF7">
    <property type="entry name" value="GALACTOKINASE-RELATED"/>
    <property type="match status" value="1"/>
</dbReference>
<dbReference type="GO" id="GO:0005524">
    <property type="term" value="F:ATP binding"/>
    <property type="evidence" value="ECO:0007669"/>
    <property type="project" value="UniProtKB-KW"/>
</dbReference>
<keyword evidence="4 9" id="KW-0418">Kinase</keyword>
<protein>
    <submittedName>
        <fullName evidence="9">Galactokinase</fullName>
    </submittedName>
</protein>
<keyword evidence="10" id="KW-1185">Reference proteome</keyword>
<dbReference type="FunFam" id="3.30.230.10:FF:000046">
    <property type="entry name" value="galactokinase-like isoform X1"/>
    <property type="match status" value="1"/>
</dbReference>
<evidence type="ECO:0000313" key="10">
    <source>
        <dbReference type="Proteomes" id="UP000036987"/>
    </source>
</evidence>
<evidence type="ECO:0000313" key="9">
    <source>
        <dbReference type="EMBL" id="KMZ74502.1"/>
    </source>
</evidence>
<sequence>MTADEDLPITVCNSLESVYADKEKAEIRFQKLKSVFADFFQGHSPDVYTRSPGRVNLIGEHIDYEGYSVLPMAICQDTIVAIRKRGREEPKELRIVNVDSKYQMCTYPADPHQAIDLQNLKWGHYFICGYIGFHEFIESKGIHVGEPVVGLDVIVDGTVPTGSGLSSSAAFVCSATIAIMAAFKLNFSKKEIAQLTCECERHIGTQSGGMDQAISIMAKSGFAQLINFNPIRTNDVQLPTGGTFVIAHSLAESQKAVTAATNYNNRVVECRLAAIVLAIKLGMKPIEALSKVKTLSDVEGLCVAFAGCLGSSDPIVAVKEFLKEDPYTSSEIEEITEEGLFSIFRDSVSSLDVLRAAEHFKLFQRASHVYAEANRVYAFKDVVSSKLSDEDVLREVGRLMNDSHHSCSVLYECSCPELEELVKSCRDHGAYGARLTGAGWGGCVVALIKENMVPQLIQNLKECYYETRIKRGIINENELGLYIFASKPSSGAAIFEFLN</sequence>
<dbReference type="STRING" id="29655.A0A0K9Q1U3"/>
<dbReference type="SUPFAM" id="SSF54211">
    <property type="entry name" value="Ribosomal protein S5 domain 2-like"/>
    <property type="match status" value="1"/>
</dbReference>
<dbReference type="InterPro" id="IPR006204">
    <property type="entry name" value="GHMP_kinase_N_dom"/>
</dbReference>
<comment type="similarity">
    <text evidence="1">Belongs to the GHMP kinase family. GalK subfamily.</text>
</comment>
<dbReference type="InterPro" id="IPR036554">
    <property type="entry name" value="GHMP_kinase_C_sf"/>
</dbReference>
<dbReference type="PIRSF" id="PIRSF000530">
    <property type="entry name" value="Galactokinase"/>
    <property type="match status" value="1"/>
</dbReference>
<evidence type="ECO:0000256" key="5">
    <source>
        <dbReference type="ARBA" id="ARBA00022840"/>
    </source>
</evidence>
<dbReference type="PRINTS" id="PR00959">
    <property type="entry name" value="MEVGALKINASE"/>
</dbReference>
<dbReference type="EMBL" id="LFYR01000304">
    <property type="protein sequence ID" value="KMZ74502.1"/>
    <property type="molecule type" value="Genomic_DNA"/>
</dbReference>
<evidence type="ECO:0000259" key="6">
    <source>
        <dbReference type="Pfam" id="PF00288"/>
    </source>
</evidence>
<evidence type="ECO:0000259" key="7">
    <source>
        <dbReference type="Pfam" id="PF08544"/>
    </source>
</evidence>
<dbReference type="Gene3D" id="3.30.70.3170">
    <property type="match status" value="1"/>
</dbReference>
<evidence type="ECO:0000256" key="3">
    <source>
        <dbReference type="ARBA" id="ARBA00022741"/>
    </source>
</evidence>
<comment type="caution">
    <text evidence="9">The sequence shown here is derived from an EMBL/GenBank/DDBJ whole genome shotgun (WGS) entry which is preliminary data.</text>
</comment>
<dbReference type="InterPro" id="IPR014721">
    <property type="entry name" value="Ribsml_uS5_D2-typ_fold_subgr"/>
</dbReference>
<dbReference type="Pfam" id="PF00288">
    <property type="entry name" value="GHMP_kinases_N"/>
    <property type="match status" value="1"/>
</dbReference>
<keyword evidence="5" id="KW-0067">ATP-binding</keyword>
<dbReference type="PRINTS" id="PR00473">
    <property type="entry name" value="GALCTOKINASE"/>
</dbReference>
<reference evidence="10" key="1">
    <citation type="journal article" date="2016" name="Nature">
        <title>The genome of the seagrass Zostera marina reveals angiosperm adaptation to the sea.</title>
        <authorList>
            <person name="Olsen J.L."/>
            <person name="Rouze P."/>
            <person name="Verhelst B."/>
            <person name="Lin Y.-C."/>
            <person name="Bayer T."/>
            <person name="Collen J."/>
            <person name="Dattolo E."/>
            <person name="De Paoli E."/>
            <person name="Dittami S."/>
            <person name="Maumus F."/>
            <person name="Michel G."/>
            <person name="Kersting A."/>
            <person name="Lauritano C."/>
            <person name="Lohaus R."/>
            <person name="Toepel M."/>
            <person name="Tonon T."/>
            <person name="Vanneste K."/>
            <person name="Amirebrahimi M."/>
            <person name="Brakel J."/>
            <person name="Bostroem C."/>
            <person name="Chovatia M."/>
            <person name="Grimwood J."/>
            <person name="Jenkins J.W."/>
            <person name="Jueterbock A."/>
            <person name="Mraz A."/>
            <person name="Stam W.T."/>
            <person name="Tice H."/>
            <person name="Bornberg-Bauer E."/>
            <person name="Green P.J."/>
            <person name="Pearson G.A."/>
            <person name="Procaccini G."/>
            <person name="Duarte C.M."/>
            <person name="Schmutz J."/>
            <person name="Reusch T.B.H."/>
            <person name="Van de Peer Y."/>
        </authorList>
    </citation>
    <scope>NUCLEOTIDE SEQUENCE [LARGE SCALE GENOMIC DNA]</scope>
    <source>
        <strain evidence="10">cv. Finnish</strain>
    </source>
</reference>
<dbReference type="OrthoDB" id="187738at2759"/>
<gene>
    <name evidence="9" type="ORF">ZOSMA_127G00230</name>
</gene>
<feature type="domain" description="GHMP kinase C-terminal" evidence="7">
    <location>
        <begin position="393"/>
        <end position="465"/>
    </location>
</feature>
<dbReference type="InterPro" id="IPR020568">
    <property type="entry name" value="Ribosomal_Su5_D2-typ_SF"/>
</dbReference>
<dbReference type="PROSITE" id="PS00106">
    <property type="entry name" value="GALACTOKINASE"/>
    <property type="match status" value="1"/>
</dbReference>
<dbReference type="InterPro" id="IPR019741">
    <property type="entry name" value="Galactokinase_CS"/>
</dbReference>
<keyword evidence="2" id="KW-0808">Transferase</keyword>
<dbReference type="PANTHER" id="PTHR10457">
    <property type="entry name" value="MEVALONATE KINASE/GALACTOKINASE"/>
    <property type="match status" value="1"/>
</dbReference>
<dbReference type="FunFam" id="1.20.1440.340:FF:000002">
    <property type="entry name" value="Galactokinase"/>
    <property type="match status" value="1"/>
</dbReference>
<dbReference type="Pfam" id="PF10509">
    <property type="entry name" value="GalKase_gal_bdg"/>
    <property type="match status" value="1"/>
</dbReference>
<dbReference type="InterPro" id="IPR019539">
    <property type="entry name" value="GalKase_N"/>
</dbReference>
<dbReference type="Pfam" id="PF08544">
    <property type="entry name" value="GHMP_kinases_C"/>
    <property type="match status" value="1"/>
</dbReference>
<dbReference type="OMA" id="GFHDTYF"/>